<evidence type="ECO:0000256" key="9">
    <source>
        <dbReference type="ARBA" id="ARBA00023136"/>
    </source>
</evidence>
<keyword evidence="6" id="KW-0812">Transmembrane</keyword>
<dbReference type="AlphaFoldDB" id="A0A5D0MMA9"/>
<dbReference type="PROSITE" id="PS52015">
    <property type="entry name" value="TONB_CTD"/>
    <property type="match status" value="1"/>
</dbReference>
<dbReference type="InterPro" id="IPR037682">
    <property type="entry name" value="TonB_C"/>
</dbReference>
<evidence type="ECO:0000313" key="13">
    <source>
        <dbReference type="Proteomes" id="UP000323337"/>
    </source>
</evidence>
<dbReference type="PANTHER" id="PTHR33446:SF2">
    <property type="entry name" value="PROTEIN TONB"/>
    <property type="match status" value="1"/>
</dbReference>
<dbReference type="GO" id="GO:0031992">
    <property type="term" value="F:energy transducer activity"/>
    <property type="evidence" value="ECO:0007669"/>
    <property type="project" value="InterPro"/>
</dbReference>
<protein>
    <submittedName>
        <fullName evidence="12">Energy transducer TonB</fullName>
    </submittedName>
</protein>
<dbReference type="EMBL" id="VSIV01000374">
    <property type="protein sequence ID" value="TYB32378.1"/>
    <property type="molecule type" value="Genomic_DNA"/>
</dbReference>
<organism evidence="12 13">
    <name type="scientific">Flexistipes sinusarabici</name>
    <dbReference type="NCBI Taxonomy" id="2352"/>
    <lineage>
        <taxon>Bacteria</taxon>
        <taxon>Pseudomonadati</taxon>
        <taxon>Deferribacterota</taxon>
        <taxon>Deferribacteres</taxon>
        <taxon>Deferribacterales</taxon>
        <taxon>Flexistipitaceae</taxon>
        <taxon>Flexistipes</taxon>
    </lineage>
</organism>
<proteinExistence type="inferred from homology"/>
<evidence type="ECO:0000256" key="1">
    <source>
        <dbReference type="ARBA" id="ARBA00004383"/>
    </source>
</evidence>
<evidence type="ECO:0000256" key="5">
    <source>
        <dbReference type="ARBA" id="ARBA00022519"/>
    </source>
</evidence>
<dbReference type="GO" id="GO:0015891">
    <property type="term" value="P:siderophore transport"/>
    <property type="evidence" value="ECO:0007669"/>
    <property type="project" value="InterPro"/>
</dbReference>
<evidence type="ECO:0000256" key="2">
    <source>
        <dbReference type="ARBA" id="ARBA00006555"/>
    </source>
</evidence>
<feature type="compositionally biased region" description="Low complexity" evidence="10">
    <location>
        <begin position="100"/>
        <end position="115"/>
    </location>
</feature>
<sequence>MKNYKFFIALIISILLHALLLKYLQMDTGDVQKDKPMVVDIIKPPKKESPEKPEKKPDILSDKNFNLKKKTESKKEEAAIPDRKPQPQTQTKPKPEPHPQTKSKPQPQPQSQPKTAVTEEKPVTASEDKKEQLQQYKQTENQREKSNQTKLSKKQMENIFNPSEIIQDYAEGEKKQKEGEDSVNFNSMENKYASYFYKFRRSLYQVWTYPRNSIMNNEQGRVRIQFSIQKDGSITNIRVVSSSGYPDLDRAAVDALKNMGKVPFENSFDINVLNVDGYFYYRLGGRFIY</sequence>
<evidence type="ECO:0000256" key="6">
    <source>
        <dbReference type="ARBA" id="ARBA00022692"/>
    </source>
</evidence>
<dbReference type="GO" id="GO:0055085">
    <property type="term" value="P:transmembrane transport"/>
    <property type="evidence" value="ECO:0007669"/>
    <property type="project" value="InterPro"/>
</dbReference>
<dbReference type="GO" id="GO:0015031">
    <property type="term" value="P:protein transport"/>
    <property type="evidence" value="ECO:0007669"/>
    <property type="project" value="UniProtKB-KW"/>
</dbReference>
<comment type="subcellular location">
    <subcellularLocation>
        <location evidence="1">Cell inner membrane</location>
        <topology evidence="1">Single-pass membrane protein</topology>
        <orientation evidence="1">Periplasmic side</orientation>
    </subcellularLocation>
</comment>
<dbReference type="SUPFAM" id="SSF74653">
    <property type="entry name" value="TolA/TonB C-terminal domain"/>
    <property type="match status" value="1"/>
</dbReference>
<feature type="region of interest" description="Disordered" evidence="10">
    <location>
        <begin position="42"/>
        <end position="161"/>
    </location>
</feature>
<dbReference type="PRINTS" id="PR01374">
    <property type="entry name" value="TONBPROTEIN"/>
</dbReference>
<gene>
    <name evidence="12" type="ORF">FXF49_11815</name>
</gene>
<dbReference type="Gene3D" id="3.30.1150.10">
    <property type="match status" value="1"/>
</dbReference>
<keyword evidence="3" id="KW-0813">Transport</keyword>
<feature type="compositionally biased region" description="Basic and acidic residues" evidence="10">
    <location>
        <begin position="117"/>
        <end position="132"/>
    </location>
</feature>
<feature type="compositionally biased region" description="Basic and acidic residues" evidence="10">
    <location>
        <begin position="69"/>
        <end position="85"/>
    </location>
</feature>
<dbReference type="GO" id="GO:0030288">
    <property type="term" value="C:outer membrane-bounded periplasmic space"/>
    <property type="evidence" value="ECO:0007669"/>
    <property type="project" value="InterPro"/>
</dbReference>
<evidence type="ECO:0000256" key="3">
    <source>
        <dbReference type="ARBA" id="ARBA00022448"/>
    </source>
</evidence>
<dbReference type="Proteomes" id="UP000323337">
    <property type="component" value="Unassembled WGS sequence"/>
</dbReference>
<evidence type="ECO:0000256" key="4">
    <source>
        <dbReference type="ARBA" id="ARBA00022475"/>
    </source>
</evidence>
<feature type="compositionally biased region" description="Basic and acidic residues" evidence="10">
    <location>
        <begin position="42"/>
        <end position="61"/>
    </location>
</feature>
<keyword evidence="9" id="KW-0472">Membrane</keyword>
<evidence type="ECO:0000256" key="10">
    <source>
        <dbReference type="SAM" id="MobiDB-lite"/>
    </source>
</evidence>
<keyword evidence="8" id="KW-1133">Transmembrane helix</keyword>
<dbReference type="Pfam" id="PF03544">
    <property type="entry name" value="TonB_C"/>
    <property type="match status" value="1"/>
</dbReference>
<dbReference type="InterPro" id="IPR006260">
    <property type="entry name" value="TonB/TolA_C"/>
</dbReference>
<evidence type="ECO:0000256" key="8">
    <source>
        <dbReference type="ARBA" id="ARBA00022989"/>
    </source>
</evidence>
<evidence type="ECO:0000313" key="12">
    <source>
        <dbReference type="EMBL" id="TYB32378.1"/>
    </source>
</evidence>
<name>A0A5D0MMA9_FLESI</name>
<dbReference type="RefSeq" id="WP_303702108.1">
    <property type="nucleotide sequence ID" value="NZ_VSIV01000374.1"/>
</dbReference>
<keyword evidence="7" id="KW-0653">Protein transport</keyword>
<dbReference type="GO" id="GO:0098797">
    <property type="term" value="C:plasma membrane protein complex"/>
    <property type="evidence" value="ECO:0007669"/>
    <property type="project" value="TreeGrafter"/>
</dbReference>
<feature type="domain" description="TonB C-terminal" evidence="11">
    <location>
        <begin position="194"/>
        <end position="289"/>
    </location>
</feature>
<comment type="caution">
    <text evidence="12">The sequence shown here is derived from an EMBL/GenBank/DDBJ whole genome shotgun (WGS) entry which is preliminary data.</text>
</comment>
<comment type="similarity">
    <text evidence="2">Belongs to the TonB family.</text>
</comment>
<accession>A0A5D0MMA9</accession>
<dbReference type="InterPro" id="IPR003538">
    <property type="entry name" value="TonB"/>
</dbReference>
<dbReference type="InterPro" id="IPR051045">
    <property type="entry name" value="TonB-dependent_transducer"/>
</dbReference>
<evidence type="ECO:0000259" key="11">
    <source>
        <dbReference type="PROSITE" id="PS52015"/>
    </source>
</evidence>
<keyword evidence="4" id="KW-1003">Cell membrane</keyword>
<keyword evidence="5" id="KW-0997">Cell inner membrane</keyword>
<dbReference type="NCBIfam" id="TIGR01352">
    <property type="entry name" value="tonB_Cterm"/>
    <property type="match status" value="1"/>
</dbReference>
<reference evidence="12 13" key="1">
    <citation type="submission" date="2019-08" db="EMBL/GenBank/DDBJ databases">
        <title>Genomic characterization of a novel candidate phylum (ARYD3) from a high temperature, high salinity tertiary oil reservoir in north central Oklahoma, USA.</title>
        <authorList>
            <person name="Youssef N.H."/>
            <person name="Yadav A."/>
            <person name="Elshahed M.S."/>
        </authorList>
    </citation>
    <scope>NUCLEOTIDE SEQUENCE [LARGE SCALE GENOMIC DNA]</scope>
    <source>
        <strain evidence="12">ARYD1</strain>
    </source>
</reference>
<dbReference type="PANTHER" id="PTHR33446">
    <property type="entry name" value="PROTEIN TONB-RELATED"/>
    <property type="match status" value="1"/>
</dbReference>
<evidence type="ECO:0000256" key="7">
    <source>
        <dbReference type="ARBA" id="ARBA00022927"/>
    </source>
</evidence>